<sequence length="294" mass="33529">MLVDFSSKHDILIHHKDGSYSPMDEPYYEVTRIDETTWQIMSSGDYHYLLAGEDEAIAIDTGYGAGNLREFLEKLCGKPVRGVINTHHHFDHSANNCYFEKAYMAAEAVPLVSIPYNSFAGMDFFPDSYEKVVVKDGEVIPLKGRELQIFRIGDHTKDGIVILDRKNKYLFSGDEFMPHGKSVMGSVQEWNRNLKKIAQYRDEFTMLYGGPGAFPAEVFDIFNEAADLMSEGMETVPLSEEEEHPSLKQPDHDGHKVYDCQCPHIEDIPKGGFFAGAKNHTLIYKNYKFEYNKE</sequence>
<dbReference type="AlphaFoldDB" id="A0A0M6WLP8"/>
<proteinExistence type="predicted"/>
<gene>
    <name evidence="2" type="ORF">RIL183_21381</name>
</gene>
<dbReference type="Proteomes" id="UP000049828">
    <property type="component" value="Unassembled WGS sequence"/>
</dbReference>
<name>A0A0M6WLP8_9FIRM</name>
<evidence type="ECO:0000313" key="2">
    <source>
        <dbReference type="EMBL" id="CRL37961.1"/>
    </source>
</evidence>
<keyword evidence="3" id="KW-1185">Reference proteome</keyword>
<dbReference type="InterPro" id="IPR050855">
    <property type="entry name" value="NDM-1-like"/>
</dbReference>
<dbReference type="InterPro" id="IPR001279">
    <property type="entry name" value="Metallo-B-lactamas"/>
</dbReference>
<evidence type="ECO:0000313" key="3">
    <source>
        <dbReference type="Proteomes" id="UP000049828"/>
    </source>
</evidence>
<organism evidence="2 3">
    <name type="scientific">Roseburia inulinivorans</name>
    <dbReference type="NCBI Taxonomy" id="360807"/>
    <lineage>
        <taxon>Bacteria</taxon>
        <taxon>Bacillati</taxon>
        <taxon>Bacillota</taxon>
        <taxon>Clostridia</taxon>
        <taxon>Lachnospirales</taxon>
        <taxon>Lachnospiraceae</taxon>
        <taxon>Roseburia</taxon>
    </lineage>
</organism>
<reference evidence="3" key="1">
    <citation type="submission" date="2015-05" db="EMBL/GenBank/DDBJ databases">
        <authorList>
            <consortium name="Pathogen Informatics"/>
        </authorList>
    </citation>
    <scope>NUCLEOTIDE SEQUENCE [LARGE SCALE GENOMIC DNA]</scope>
    <source>
        <strain evidence="3">L1-83</strain>
    </source>
</reference>
<dbReference type="Pfam" id="PF00753">
    <property type="entry name" value="Lactamase_B"/>
    <property type="match status" value="1"/>
</dbReference>
<accession>A0A0M6WLP8</accession>
<evidence type="ECO:0000259" key="1">
    <source>
        <dbReference type="SMART" id="SM00849"/>
    </source>
</evidence>
<dbReference type="InterPro" id="IPR036866">
    <property type="entry name" value="RibonucZ/Hydroxyglut_hydro"/>
</dbReference>
<dbReference type="SMART" id="SM00849">
    <property type="entry name" value="Lactamase_B"/>
    <property type="match status" value="1"/>
</dbReference>
<dbReference type="Gene3D" id="3.60.15.10">
    <property type="entry name" value="Ribonuclease Z/Hydroxyacylglutathione hydrolase-like"/>
    <property type="match status" value="1"/>
</dbReference>
<dbReference type="PANTHER" id="PTHR42951:SF22">
    <property type="entry name" value="METALLO BETA-LACTAMASE SUPERFAMILY LIPOPROTEIN"/>
    <property type="match status" value="1"/>
</dbReference>
<protein>
    <recommendedName>
        <fullName evidence="1">Metallo-beta-lactamase domain-containing protein</fullName>
    </recommendedName>
</protein>
<dbReference type="SUPFAM" id="SSF56281">
    <property type="entry name" value="Metallo-hydrolase/oxidoreductase"/>
    <property type="match status" value="1"/>
</dbReference>
<feature type="domain" description="Metallo-beta-lactamase" evidence="1">
    <location>
        <begin position="44"/>
        <end position="210"/>
    </location>
</feature>
<dbReference type="EMBL" id="CVRS01000069">
    <property type="protein sequence ID" value="CRL37961.1"/>
    <property type="molecule type" value="Genomic_DNA"/>
</dbReference>
<dbReference type="PANTHER" id="PTHR42951">
    <property type="entry name" value="METALLO-BETA-LACTAMASE DOMAIN-CONTAINING"/>
    <property type="match status" value="1"/>
</dbReference>
<dbReference type="OrthoDB" id="9761531at2"/>
<dbReference type="RefSeq" id="WP_055039665.1">
    <property type="nucleotide sequence ID" value="NZ_CVRS01000069.1"/>
</dbReference>